<reference evidence="1 2" key="1">
    <citation type="submission" date="2018-02" db="EMBL/GenBank/DDBJ databases">
        <title>The genomes of Aspergillus section Nigri reveals drivers in fungal speciation.</title>
        <authorList>
            <consortium name="DOE Joint Genome Institute"/>
            <person name="Vesth T.C."/>
            <person name="Nybo J."/>
            <person name="Theobald S."/>
            <person name="Brandl J."/>
            <person name="Frisvad J.C."/>
            <person name="Nielsen K.F."/>
            <person name="Lyhne E.K."/>
            <person name="Kogle M.E."/>
            <person name="Kuo A."/>
            <person name="Riley R."/>
            <person name="Clum A."/>
            <person name="Nolan M."/>
            <person name="Lipzen A."/>
            <person name="Salamov A."/>
            <person name="Henrissat B."/>
            <person name="Wiebenga A."/>
            <person name="De vries R.P."/>
            <person name="Grigoriev I.V."/>
            <person name="Mortensen U.H."/>
            <person name="Andersen M.R."/>
            <person name="Baker S.E."/>
        </authorList>
    </citation>
    <scope>NUCLEOTIDE SEQUENCE [LARGE SCALE GENOMIC DNA]</scope>
    <source>
        <strain evidence="1 2">CBS 707.79</strain>
    </source>
</reference>
<accession>A0A319CUZ3</accession>
<sequence>MSTINIVKFSFSNQATAQTILQYMAIAYQAATVRKISLKVVFVRSGIHSTTSIHGKYQKDPRGEHLTLCFKDAGMLARGTHIASHGYVGSKNDWNILEATHTSEKCDSTIRKGRPAWPSDDKIQYEVEVAFGHVPDESDILLDKD</sequence>
<gene>
    <name evidence="1" type="ORF">BO71DRAFT_403445</name>
</gene>
<protein>
    <submittedName>
        <fullName evidence="1">Uncharacterized protein</fullName>
    </submittedName>
</protein>
<dbReference type="Proteomes" id="UP000247810">
    <property type="component" value="Unassembled WGS sequence"/>
</dbReference>
<dbReference type="AlphaFoldDB" id="A0A319CUZ3"/>
<name>A0A319CUZ3_9EURO</name>
<dbReference type="OrthoDB" id="4955540at2759"/>
<dbReference type="EMBL" id="KZ826055">
    <property type="protein sequence ID" value="PYH88974.1"/>
    <property type="molecule type" value="Genomic_DNA"/>
</dbReference>
<dbReference type="VEuPathDB" id="FungiDB:BO71DRAFT_403445"/>
<keyword evidence="2" id="KW-1185">Reference proteome</keyword>
<evidence type="ECO:0000313" key="2">
    <source>
        <dbReference type="Proteomes" id="UP000247810"/>
    </source>
</evidence>
<proteinExistence type="predicted"/>
<organism evidence="1 2">
    <name type="scientific">Aspergillus ellipticus CBS 707.79</name>
    <dbReference type="NCBI Taxonomy" id="1448320"/>
    <lineage>
        <taxon>Eukaryota</taxon>
        <taxon>Fungi</taxon>
        <taxon>Dikarya</taxon>
        <taxon>Ascomycota</taxon>
        <taxon>Pezizomycotina</taxon>
        <taxon>Eurotiomycetes</taxon>
        <taxon>Eurotiomycetidae</taxon>
        <taxon>Eurotiales</taxon>
        <taxon>Aspergillaceae</taxon>
        <taxon>Aspergillus</taxon>
        <taxon>Aspergillus subgen. Circumdati</taxon>
    </lineage>
</organism>
<evidence type="ECO:0000313" key="1">
    <source>
        <dbReference type="EMBL" id="PYH88974.1"/>
    </source>
</evidence>